<dbReference type="PROSITE" id="PS50109">
    <property type="entry name" value="HIS_KIN"/>
    <property type="match status" value="1"/>
</dbReference>
<evidence type="ECO:0000256" key="7">
    <source>
        <dbReference type="ARBA" id="ARBA00023012"/>
    </source>
</evidence>
<keyword evidence="5" id="KW-0808">Transferase</keyword>
<feature type="domain" description="HPt" evidence="12">
    <location>
        <begin position="1"/>
        <end position="104"/>
    </location>
</feature>
<evidence type="ECO:0000259" key="10">
    <source>
        <dbReference type="PROSITE" id="PS50109"/>
    </source>
</evidence>
<dbReference type="FunFam" id="3.30.565.10:FF:000016">
    <property type="entry name" value="Chemotaxis protein CheA, putative"/>
    <property type="match status" value="1"/>
</dbReference>
<dbReference type="SMART" id="SM00073">
    <property type="entry name" value="HPT"/>
    <property type="match status" value="1"/>
</dbReference>
<dbReference type="PANTHER" id="PTHR43395">
    <property type="entry name" value="SENSOR HISTIDINE KINASE CHEA"/>
    <property type="match status" value="1"/>
</dbReference>
<dbReference type="InterPro" id="IPR036097">
    <property type="entry name" value="HisK_dim/P_sf"/>
</dbReference>
<dbReference type="Gene3D" id="2.40.50.180">
    <property type="entry name" value="CheA-289, Domain 4"/>
    <property type="match status" value="1"/>
</dbReference>
<dbReference type="Gene3D" id="3.30.565.10">
    <property type="entry name" value="Histidine kinase-like ATPase, C-terminal domain"/>
    <property type="match status" value="1"/>
</dbReference>
<keyword evidence="7" id="KW-0902">Two-component regulatory system</keyword>
<dbReference type="SUPFAM" id="SSF47384">
    <property type="entry name" value="Homodimeric domain of signal transducing histidine kinase"/>
    <property type="match status" value="1"/>
</dbReference>
<proteinExistence type="predicted"/>
<name>A0A0E9MLB4_9SPHN</name>
<dbReference type="InterPro" id="IPR036061">
    <property type="entry name" value="CheW-like_dom_sf"/>
</dbReference>
<evidence type="ECO:0000256" key="6">
    <source>
        <dbReference type="ARBA" id="ARBA00022777"/>
    </source>
</evidence>
<protein>
    <recommendedName>
        <fullName evidence="3">Chemotaxis protein CheA</fullName>
        <ecNumber evidence="2">2.7.13.3</ecNumber>
    </recommendedName>
</protein>
<dbReference type="InterPro" id="IPR037006">
    <property type="entry name" value="CheA-like_homodim_sf"/>
</dbReference>
<dbReference type="GO" id="GO:0006935">
    <property type="term" value="P:chemotaxis"/>
    <property type="evidence" value="ECO:0007669"/>
    <property type="project" value="InterPro"/>
</dbReference>
<feature type="domain" description="CheW-like" evidence="11">
    <location>
        <begin position="398"/>
        <end position="534"/>
    </location>
</feature>
<dbReference type="Gene3D" id="1.20.120.160">
    <property type="entry name" value="HPT domain"/>
    <property type="match status" value="1"/>
</dbReference>
<dbReference type="PROSITE" id="PS50894">
    <property type="entry name" value="HPT"/>
    <property type="match status" value="1"/>
</dbReference>
<dbReference type="InterPro" id="IPR002545">
    <property type="entry name" value="CheW-lke_dom"/>
</dbReference>
<reference evidence="13 14" key="1">
    <citation type="submission" date="2015-04" db="EMBL/GenBank/DDBJ databases">
        <title>Whole genome shotgun sequence of Sphingomonas changbaiensis NBRC 104936.</title>
        <authorList>
            <person name="Katano-Makiyama Y."/>
            <person name="Hosoyama A."/>
            <person name="Hashimoto M."/>
            <person name="Noguchi M."/>
            <person name="Tsuchikane K."/>
            <person name="Ohji S."/>
            <person name="Yamazoe A."/>
            <person name="Ichikawa N."/>
            <person name="Kimura A."/>
            <person name="Fujita N."/>
        </authorList>
    </citation>
    <scope>NUCLEOTIDE SEQUENCE [LARGE SCALE GENOMIC DNA]</scope>
    <source>
        <strain evidence="13 14">NBRC 104936</strain>
    </source>
</reference>
<dbReference type="InterPro" id="IPR008207">
    <property type="entry name" value="Sig_transdc_His_kin_Hpt_dom"/>
</dbReference>
<dbReference type="InterPro" id="IPR004358">
    <property type="entry name" value="Sig_transdc_His_kin-like_C"/>
</dbReference>
<dbReference type="EMBL" id="BBWU01000012">
    <property type="protein sequence ID" value="GAO38308.1"/>
    <property type="molecule type" value="Genomic_DNA"/>
</dbReference>
<gene>
    <name evidence="13" type="primary">cheA</name>
    <name evidence="13" type="ORF">SCH01S_12_00020</name>
</gene>
<comment type="catalytic activity">
    <reaction evidence="1">
        <text>ATP + protein L-histidine = ADP + protein N-phospho-L-histidine.</text>
        <dbReference type="EC" id="2.7.13.3"/>
    </reaction>
</comment>
<dbReference type="Pfam" id="PF02895">
    <property type="entry name" value="H-kinase_dim"/>
    <property type="match status" value="1"/>
</dbReference>
<dbReference type="SMART" id="SM00387">
    <property type="entry name" value="HATPase_c"/>
    <property type="match status" value="1"/>
</dbReference>
<dbReference type="CDD" id="cd00088">
    <property type="entry name" value="HPT"/>
    <property type="match status" value="1"/>
</dbReference>
<dbReference type="AlphaFoldDB" id="A0A0E9MLB4"/>
<dbReference type="InterPro" id="IPR004105">
    <property type="entry name" value="CheA-like_dim"/>
</dbReference>
<dbReference type="InterPro" id="IPR005467">
    <property type="entry name" value="His_kinase_dom"/>
</dbReference>
<dbReference type="Pfam" id="PF01584">
    <property type="entry name" value="CheW"/>
    <property type="match status" value="1"/>
</dbReference>
<evidence type="ECO:0000256" key="2">
    <source>
        <dbReference type="ARBA" id="ARBA00012438"/>
    </source>
</evidence>
<comment type="function">
    <text evidence="8">Involved in the transmission of sensory signals from the chemoreceptors to the flagellar motors. CheA is autophosphorylated; it can transfer its phosphate group to either CheB or CheY.</text>
</comment>
<evidence type="ECO:0000256" key="4">
    <source>
        <dbReference type="ARBA" id="ARBA00022553"/>
    </source>
</evidence>
<feature type="domain" description="Histidine kinase" evidence="10">
    <location>
        <begin position="145"/>
        <end position="396"/>
    </location>
</feature>
<sequence>MGPMDDLLAEFLAETRETLDALSGEIIAWEADPSDRGRLDAIFRFVHTVKGSCGFLELPRFETLSHAAEDVLAELRSGTRTADAGLVSAVLAIIDRIGELTEALESGAELPDGDDRLLIAALSADSTVCPITGAAPVVMQSANKAPARSIRVPLDLLDRMMSGVSDMVLARNELARRLREVGAETEVGGAFERLSSCLADMRDSITRTRMQRIEKLFSALPRMVRDTSAELGKAVDLDIDGSDVELDREMIELMRDPLTHMVRNSIDHGIESADVRAKRGKPAAGRLSISARQSGNQIVIEIADDGNGVDEARLVAKAIAGGVITQEIANALPPAARAALIFAPGVSTAEEVSSISGRGVGMDVVKSNIERIGGSIELDNRPGLGLRTIIRVPLTLTIIASLTVSAGGQSFALPRAAIEEIVHVSSASIRVDTLGDATVATIRGRTLPLLHLEHVLGTGRVEQVTGRTIVVVSAGAGLSYALCVQAVHDHEELVIKPASPAVMAAGVYGGMSLPDSGVPMLMLDAAGIAARAGVEPEEANPIAALTHDAAAETGPELTSTLLFHDLAGRRRGIRLGVVERLEDVPADRVAETAGRLRVTVDGRVLPLLGCEEAAPQGSMIKLLRLSDGASELAYAIDDVIDIIQLPPAMHRATSEGPVAGVALVQGEQVELIDVFWLFAQAEAEPAKEERPLCLLADAEDRWSREILRPLLEAAGYRVGFAGDGADVQPDVVIAAGDPVATGTAPVIRLRPDMAGANDGSVYRYDRMGLLAAIEAQVAKRRA</sequence>
<dbReference type="SMART" id="SM01231">
    <property type="entry name" value="H-kinase_dim"/>
    <property type="match status" value="1"/>
</dbReference>
<evidence type="ECO:0000256" key="3">
    <source>
        <dbReference type="ARBA" id="ARBA00021495"/>
    </source>
</evidence>
<evidence type="ECO:0000256" key="8">
    <source>
        <dbReference type="ARBA" id="ARBA00035100"/>
    </source>
</evidence>
<dbReference type="Pfam" id="PF01627">
    <property type="entry name" value="Hpt"/>
    <property type="match status" value="1"/>
</dbReference>
<keyword evidence="4 9" id="KW-0597">Phosphoprotein</keyword>
<dbReference type="InterPro" id="IPR036641">
    <property type="entry name" value="HPT_dom_sf"/>
</dbReference>
<evidence type="ECO:0000313" key="13">
    <source>
        <dbReference type="EMBL" id="GAO38308.1"/>
    </source>
</evidence>
<accession>A0A0E9MLB4</accession>
<dbReference type="EC" id="2.7.13.3" evidence="2"/>
<comment type="caution">
    <text evidence="13">The sequence shown here is derived from an EMBL/GenBank/DDBJ whole genome shotgun (WGS) entry which is preliminary data.</text>
</comment>
<feature type="modified residue" description="Phosphohistidine" evidence="9">
    <location>
        <position position="47"/>
    </location>
</feature>
<dbReference type="InterPro" id="IPR003594">
    <property type="entry name" value="HATPase_dom"/>
</dbReference>
<dbReference type="PANTHER" id="PTHR43395:SF1">
    <property type="entry name" value="CHEMOTAXIS PROTEIN CHEA"/>
    <property type="match status" value="1"/>
</dbReference>
<dbReference type="PRINTS" id="PR00344">
    <property type="entry name" value="BCTRLSENSOR"/>
</dbReference>
<dbReference type="InterPro" id="IPR036890">
    <property type="entry name" value="HATPase_C_sf"/>
</dbReference>
<evidence type="ECO:0000256" key="9">
    <source>
        <dbReference type="PROSITE-ProRule" id="PRU00110"/>
    </source>
</evidence>
<evidence type="ECO:0000256" key="5">
    <source>
        <dbReference type="ARBA" id="ARBA00022679"/>
    </source>
</evidence>
<dbReference type="SUPFAM" id="SSF47226">
    <property type="entry name" value="Histidine-containing phosphotransfer domain, HPT domain"/>
    <property type="match status" value="1"/>
</dbReference>
<keyword evidence="6 13" id="KW-0418">Kinase</keyword>
<dbReference type="PROSITE" id="PS50851">
    <property type="entry name" value="CHEW"/>
    <property type="match status" value="1"/>
</dbReference>
<dbReference type="SMART" id="SM00260">
    <property type="entry name" value="CheW"/>
    <property type="match status" value="1"/>
</dbReference>
<evidence type="ECO:0000256" key="1">
    <source>
        <dbReference type="ARBA" id="ARBA00000085"/>
    </source>
</evidence>
<keyword evidence="14" id="KW-1185">Reference proteome</keyword>
<dbReference type="GO" id="GO:0000155">
    <property type="term" value="F:phosphorelay sensor kinase activity"/>
    <property type="evidence" value="ECO:0007669"/>
    <property type="project" value="InterPro"/>
</dbReference>
<evidence type="ECO:0000313" key="14">
    <source>
        <dbReference type="Proteomes" id="UP000033202"/>
    </source>
</evidence>
<evidence type="ECO:0000259" key="11">
    <source>
        <dbReference type="PROSITE" id="PS50851"/>
    </source>
</evidence>
<dbReference type="InterPro" id="IPR051315">
    <property type="entry name" value="Bact_Chemotaxis_CheA"/>
</dbReference>
<dbReference type="Proteomes" id="UP000033202">
    <property type="component" value="Unassembled WGS sequence"/>
</dbReference>
<dbReference type="SUPFAM" id="SSF50341">
    <property type="entry name" value="CheW-like"/>
    <property type="match status" value="2"/>
</dbReference>
<dbReference type="SUPFAM" id="SSF55874">
    <property type="entry name" value="ATPase domain of HSP90 chaperone/DNA topoisomerase II/histidine kinase"/>
    <property type="match status" value="1"/>
</dbReference>
<dbReference type="STRING" id="1219043.SCH01S_12_00020"/>
<dbReference type="Gene3D" id="1.10.287.560">
    <property type="entry name" value="Histidine kinase CheA-like, homodimeric domain"/>
    <property type="match status" value="1"/>
</dbReference>
<dbReference type="Pfam" id="PF02518">
    <property type="entry name" value="HATPase_c"/>
    <property type="match status" value="1"/>
</dbReference>
<evidence type="ECO:0000259" key="12">
    <source>
        <dbReference type="PROSITE" id="PS50894"/>
    </source>
</evidence>
<dbReference type="GO" id="GO:0005737">
    <property type="term" value="C:cytoplasm"/>
    <property type="evidence" value="ECO:0007669"/>
    <property type="project" value="InterPro"/>
</dbReference>
<organism evidence="13 14">
    <name type="scientific">Sphingomonas changbaiensis NBRC 104936</name>
    <dbReference type="NCBI Taxonomy" id="1219043"/>
    <lineage>
        <taxon>Bacteria</taxon>
        <taxon>Pseudomonadati</taxon>
        <taxon>Pseudomonadota</taxon>
        <taxon>Alphaproteobacteria</taxon>
        <taxon>Sphingomonadales</taxon>
        <taxon>Sphingomonadaceae</taxon>
        <taxon>Sphingomonas</taxon>
    </lineage>
</organism>